<reference evidence="2 3" key="1">
    <citation type="submission" date="2020-01" db="EMBL/GenBank/DDBJ databases">
        <title>Insect and environment-associated Actinomycetes.</title>
        <authorList>
            <person name="Currrie C."/>
            <person name="Chevrette M."/>
            <person name="Carlson C."/>
            <person name="Stubbendieck R."/>
            <person name="Wendt-Pienkowski E."/>
        </authorList>
    </citation>
    <scope>NUCLEOTIDE SEQUENCE [LARGE SCALE GENOMIC DNA]</scope>
    <source>
        <strain evidence="2 3">SID7590</strain>
    </source>
</reference>
<evidence type="ECO:0000259" key="1">
    <source>
        <dbReference type="Pfam" id="PF00733"/>
    </source>
</evidence>
<dbReference type="EMBL" id="JAAGMP010001880">
    <property type="protein sequence ID" value="NEC24762.1"/>
    <property type="molecule type" value="Genomic_DNA"/>
</dbReference>
<feature type="domain" description="Asparagine synthetase" evidence="1">
    <location>
        <begin position="111"/>
        <end position="489"/>
    </location>
</feature>
<protein>
    <submittedName>
        <fullName evidence="2">Asparagine synthase</fullName>
    </submittedName>
</protein>
<dbReference type="GO" id="GO:0006529">
    <property type="term" value="P:asparagine biosynthetic process"/>
    <property type="evidence" value="ECO:0007669"/>
    <property type="project" value="InterPro"/>
</dbReference>
<dbReference type="GO" id="GO:0004066">
    <property type="term" value="F:asparagine synthase (glutamine-hydrolyzing) activity"/>
    <property type="evidence" value="ECO:0007669"/>
    <property type="project" value="InterPro"/>
</dbReference>
<organism evidence="2 3">
    <name type="scientific">Streptomyces parvus</name>
    <dbReference type="NCBI Taxonomy" id="66428"/>
    <lineage>
        <taxon>Bacteria</taxon>
        <taxon>Bacillati</taxon>
        <taxon>Actinomycetota</taxon>
        <taxon>Actinomycetes</taxon>
        <taxon>Kitasatosporales</taxon>
        <taxon>Streptomycetaceae</taxon>
        <taxon>Streptomyces</taxon>
    </lineage>
</organism>
<dbReference type="Proteomes" id="UP000469670">
    <property type="component" value="Unassembled WGS sequence"/>
</dbReference>
<feature type="non-terminal residue" evidence="2">
    <location>
        <position position="1"/>
    </location>
</feature>
<evidence type="ECO:0000313" key="2">
    <source>
        <dbReference type="EMBL" id="NEC24762.1"/>
    </source>
</evidence>
<evidence type="ECO:0000313" key="3">
    <source>
        <dbReference type="Proteomes" id="UP000469670"/>
    </source>
</evidence>
<dbReference type="Pfam" id="PF00733">
    <property type="entry name" value="Asn_synthase"/>
    <property type="match status" value="1"/>
</dbReference>
<dbReference type="Gene3D" id="3.40.50.620">
    <property type="entry name" value="HUPs"/>
    <property type="match status" value="1"/>
</dbReference>
<gene>
    <name evidence="2" type="ORF">G3I50_41945</name>
</gene>
<sequence length="521" mass="56010">WIRGTATGLRRIYHARHPAAGTIASDRPAVLARLIDAPLDESALALRLLDFLPHPLSRRPVWRGVHETGAGYGLALPVAAPGTAAVPGPTEHRWWEPPPGELPLAEGARKVGDAVAASVRAHVGGLDRISCELSGGLDSTALAFAARDTGPAELSLLTVAARDRYSEDETWARRAVEAAGGTAGTGGGHGAAPALDHHLIPAADAPYFYADLASTAAELNDEPLPVAPGRARAALLLGRARATGSRYHLTGYGGDEIFLGLPHAYQDLFHGNPFTAWSHLGGLRHQLGWPLLPTVKALLDRSAFPRWLAGAVTAAPQPVARTPLLSWGVRQSLHPWLTGHATALIAEEFRTAAEHAEPIDPWRGRHVDIDGVRMGARHFQAMEDIGMTIGLPVAAPFYDDRILEATLAVRLPERISPWRYKPLLVEAMRGVVPDALLARTTKDHMASDEHQGLREHAPELTELWTGSRLAEHGLVDSRQLLRLAAEPFSPVLVEHSISSTVAGETWLRTAENAWPAPQLTP</sequence>
<dbReference type="InterPro" id="IPR001962">
    <property type="entry name" value="Asn_synthase"/>
</dbReference>
<dbReference type="AlphaFoldDB" id="A0A7K3SD77"/>
<accession>A0A7K3SD77</accession>
<proteinExistence type="predicted"/>
<dbReference type="SUPFAM" id="SSF52402">
    <property type="entry name" value="Adenine nucleotide alpha hydrolases-like"/>
    <property type="match status" value="1"/>
</dbReference>
<dbReference type="InterPro" id="IPR014729">
    <property type="entry name" value="Rossmann-like_a/b/a_fold"/>
</dbReference>
<dbReference type="RefSeq" id="WP_164209706.1">
    <property type="nucleotide sequence ID" value="NZ_JAAGMP010001880.1"/>
</dbReference>
<comment type="caution">
    <text evidence="2">The sequence shown here is derived from an EMBL/GenBank/DDBJ whole genome shotgun (WGS) entry which is preliminary data.</text>
</comment>
<name>A0A7K3SD77_9ACTN</name>